<evidence type="ECO:0000313" key="3">
    <source>
        <dbReference type="Proteomes" id="UP000181998"/>
    </source>
</evidence>
<dbReference type="Proteomes" id="UP000219335">
    <property type="component" value="Unassembled WGS sequence"/>
</dbReference>
<reference evidence="1 3" key="1">
    <citation type="submission" date="2016-10" db="EMBL/GenBank/DDBJ databases">
        <authorList>
            <person name="de Groot N.N."/>
        </authorList>
    </citation>
    <scope>NUCLEOTIDE SEQUENCE [LARGE SCALE GENOMIC DNA]</scope>
    <source>
        <strain evidence="1 3">Nm9</strain>
    </source>
</reference>
<dbReference type="InterPro" id="IPR025935">
    <property type="entry name" value="AbiH"/>
</dbReference>
<dbReference type="RefSeq" id="WP_097105713.1">
    <property type="nucleotide sequence ID" value="NZ_FOFX01000002.1"/>
</dbReference>
<dbReference type="Proteomes" id="UP000181998">
    <property type="component" value="Unassembled WGS sequence"/>
</dbReference>
<evidence type="ECO:0000313" key="2">
    <source>
        <dbReference type="EMBL" id="SOD19330.1"/>
    </source>
</evidence>
<dbReference type="AlphaFoldDB" id="A0A1H8ZZP6"/>
<dbReference type="EMBL" id="OCMU01000001">
    <property type="protein sequence ID" value="SOD19330.1"/>
    <property type="molecule type" value="Genomic_DNA"/>
</dbReference>
<accession>A0A1H8ZZP6</accession>
<proteinExistence type="predicted"/>
<dbReference type="EMBL" id="FOFX01000002">
    <property type="protein sequence ID" value="SEP69717.1"/>
    <property type="molecule type" value="Genomic_DNA"/>
</dbReference>
<dbReference type="OrthoDB" id="5903604at2"/>
<evidence type="ECO:0000313" key="1">
    <source>
        <dbReference type="EMBL" id="SEP69717.1"/>
    </source>
</evidence>
<dbReference type="Pfam" id="PF14253">
    <property type="entry name" value="AbiH"/>
    <property type="match status" value="1"/>
</dbReference>
<reference evidence="2 4" key="2">
    <citation type="submission" date="2017-09" db="EMBL/GenBank/DDBJ databases">
        <authorList>
            <person name="Ehlers B."/>
            <person name="Leendertz F.H."/>
        </authorList>
    </citation>
    <scope>NUCLEOTIDE SEQUENCE [LARGE SCALE GENOMIC DNA]</scope>
    <source>
        <strain evidence="2 4">Nm42</strain>
    </source>
</reference>
<name>A0A1H8ZZP6_9PROT</name>
<sequence>MTRLYVIGNGFDLWHGLPTSYRQFYEFARDALDELANYYSFEVADVGPWCDFENSLGLFNWNEFFDAHNHVDVDSESFRPSQVYGLEDGLAEKGEHHVEAIRDCFGDWVMRIDVSNASQILKFKESDQFITFNYTSTLQSNYGIDDGRVLHIHGRAETSDELIFGHGEVMDEEPELDENGDSNRTMFSDAEVAAKYPFNALKKPVNDVLDRNIGFFRSLAHISEVVVIGHSLNKIDLPYFRKLAQVVPNAKWVVCCYDAEERKHHFEELVECGVLREFINVCTYSELESWLHHGRT</sequence>
<evidence type="ECO:0000313" key="4">
    <source>
        <dbReference type="Proteomes" id="UP000219335"/>
    </source>
</evidence>
<gene>
    <name evidence="1" type="ORF">SAMN05421510_100227</name>
    <name evidence="2" type="ORF">SAMN06297164_2309</name>
</gene>
<organism evidence="1 3">
    <name type="scientific">Nitrosomonas ureae</name>
    <dbReference type="NCBI Taxonomy" id="44577"/>
    <lineage>
        <taxon>Bacteria</taxon>
        <taxon>Pseudomonadati</taxon>
        <taxon>Pseudomonadota</taxon>
        <taxon>Betaproteobacteria</taxon>
        <taxon>Nitrosomonadales</taxon>
        <taxon>Nitrosomonadaceae</taxon>
        <taxon>Nitrosomonas</taxon>
    </lineage>
</organism>
<protein>
    <submittedName>
        <fullName evidence="1">Bacteriophage abortive infection AbiH</fullName>
    </submittedName>
</protein>